<dbReference type="EnsemblMetazoa" id="HelroT184126">
    <property type="protein sequence ID" value="HelroP184126"/>
    <property type="gene ID" value="HelroG184126"/>
</dbReference>
<proteinExistence type="predicted"/>
<reference evidence="1 3" key="2">
    <citation type="journal article" date="2013" name="Nature">
        <title>Insights into bilaterian evolution from three spiralian genomes.</title>
        <authorList>
            <person name="Simakov O."/>
            <person name="Marletaz F."/>
            <person name="Cho S.J."/>
            <person name="Edsinger-Gonzales E."/>
            <person name="Havlak P."/>
            <person name="Hellsten U."/>
            <person name="Kuo D.H."/>
            <person name="Larsson T."/>
            <person name="Lv J."/>
            <person name="Arendt D."/>
            <person name="Savage R."/>
            <person name="Osoegawa K."/>
            <person name="de Jong P."/>
            <person name="Grimwood J."/>
            <person name="Chapman J.A."/>
            <person name="Shapiro H."/>
            <person name="Aerts A."/>
            <person name="Otillar R.P."/>
            <person name="Terry A.Y."/>
            <person name="Boore J.L."/>
            <person name="Grigoriev I.V."/>
            <person name="Lindberg D.R."/>
            <person name="Seaver E.C."/>
            <person name="Weisblat D.A."/>
            <person name="Putnam N.H."/>
            <person name="Rokhsar D.S."/>
        </authorList>
    </citation>
    <scope>NUCLEOTIDE SEQUENCE</scope>
</reference>
<dbReference type="HOGENOM" id="CLU_2199760_0_0_1"/>
<dbReference type="CTD" id="20209375"/>
<dbReference type="AlphaFoldDB" id="T1FKM6"/>
<dbReference type="RefSeq" id="XP_009014445.1">
    <property type="nucleotide sequence ID" value="XM_009016197.1"/>
</dbReference>
<accession>T1FKM6</accession>
<keyword evidence="3" id="KW-1185">Reference proteome</keyword>
<dbReference type="EMBL" id="KB096198">
    <property type="protein sequence ID" value="ESO07456.1"/>
    <property type="molecule type" value="Genomic_DNA"/>
</dbReference>
<gene>
    <name evidence="2" type="primary">20209375</name>
    <name evidence="1" type="ORF">HELRODRAFT_184126</name>
</gene>
<dbReference type="InParanoid" id="T1FKM6"/>
<name>T1FKM6_HELRO</name>
<evidence type="ECO:0000313" key="1">
    <source>
        <dbReference type="EMBL" id="ESO07456.1"/>
    </source>
</evidence>
<dbReference type="GeneID" id="20209375"/>
<organism evidence="2 3">
    <name type="scientific">Helobdella robusta</name>
    <name type="common">Californian leech</name>
    <dbReference type="NCBI Taxonomy" id="6412"/>
    <lineage>
        <taxon>Eukaryota</taxon>
        <taxon>Metazoa</taxon>
        <taxon>Spiralia</taxon>
        <taxon>Lophotrochozoa</taxon>
        <taxon>Annelida</taxon>
        <taxon>Clitellata</taxon>
        <taxon>Hirudinea</taxon>
        <taxon>Rhynchobdellida</taxon>
        <taxon>Glossiphoniidae</taxon>
        <taxon>Helobdella</taxon>
    </lineage>
</organism>
<reference evidence="3" key="1">
    <citation type="submission" date="2012-12" db="EMBL/GenBank/DDBJ databases">
        <authorList>
            <person name="Hellsten U."/>
            <person name="Grimwood J."/>
            <person name="Chapman J.A."/>
            <person name="Shapiro H."/>
            <person name="Aerts A."/>
            <person name="Otillar R.P."/>
            <person name="Terry A.Y."/>
            <person name="Boore J.L."/>
            <person name="Simakov O."/>
            <person name="Marletaz F."/>
            <person name="Cho S.-J."/>
            <person name="Edsinger-Gonzales E."/>
            <person name="Havlak P."/>
            <person name="Kuo D.-H."/>
            <person name="Larsson T."/>
            <person name="Lv J."/>
            <person name="Arendt D."/>
            <person name="Savage R."/>
            <person name="Osoegawa K."/>
            <person name="de Jong P."/>
            <person name="Lindberg D.R."/>
            <person name="Seaver E.C."/>
            <person name="Weisblat D.A."/>
            <person name="Putnam N.H."/>
            <person name="Grigoriev I.V."/>
            <person name="Rokhsar D.S."/>
        </authorList>
    </citation>
    <scope>NUCLEOTIDE SEQUENCE</scope>
</reference>
<evidence type="ECO:0000313" key="2">
    <source>
        <dbReference type="EnsemblMetazoa" id="HelroP184126"/>
    </source>
</evidence>
<dbReference type="KEGG" id="hro:HELRODRAFT_184126"/>
<sequence length="108" mass="12335">MVRWERARKGWDCGYDSVTQLLQHRDTTVAQLLMTPLCVPNPMLLRICYLCPILTRTSKIIVNISAQSLNKGVVSQYIEVEKYFMLRATIATASSVPGSPHIRTIRLW</sequence>
<evidence type="ECO:0000313" key="3">
    <source>
        <dbReference type="Proteomes" id="UP000015101"/>
    </source>
</evidence>
<dbReference type="EMBL" id="AMQM01009267">
    <property type="status" value="NOT_ANNOTATED_CDS"/>
    <property type="molecule type" value="Genomic_DNA"/>
</dbReference>
<dbReference type="Proteomes" id="UP000015101">
    <property type="component" value="Unassembled WGS sequence"/>
</dbReference>
<protein>
    <submittedName>
        <fullName evidence="1 2">Uncharacterized protein</fullName>
    </submittedName>
</protein>
<reference evidence="2" key="3">
    <citation type="submission" date="2015-06" db="UniProtKB">
        <authorList>
            <consortium name="EnsemblMetazoa"/>
        </authorList>
    </citation>
    <scope>IDENTIFICATION</scope>
</reference>